<evidence type="ECO:0000256" key="2">
    <source>
        <dbReference type="ARBA" id="ARBA00022574"/>
    </source>
</evidence>
<dbReference type="GO" id="GO:0061685">
    <property type="term" value="F:diphthine methylesterase activity"/>
    <property type="evidence" value="ECO:0007669"/>
    <property type="project" value="UniProtKB-EC"/>
</dbReference>
<dbReference type="Proteomes" id="UP000504633">
    <property type="component" value="Unplaced"/>
</dbReference>
<comment type="similarity">
    <text evidence="5">Belongs to the DPH7 family.</text>
</comment>
<dbReference type="InterPro" id="IPR036322">
    <property type="entry name" value="WD40_repeat_dom_sf"/>
</dbReference>
<proteinExistence type="inferred from homology"/>
<keyword evidence="9" id="KW-0489">Methyltransferase</keyword>
<reference evidence="9" key="1">
    <citation type="submission" date="2025-08" db="UniProtKB">
        <authorList>
            <consortium name="RefSeq"/>
        </authorList>
    </citation>
    <scope>IDENTIFICATION</scope>
    <source>
        <strain evidence="9">15085-1641.00</strain>
        <tissue evidence="9">Whole body</tissue>
    </source>
</reference>
<evidence type="ECO:0000256" key="4">
    <source>
        <dbReference type="ARBA" id="ARBA00022801"/>
    </source>
</evidence>
<comment type="pathway">
    <text evidence="1">Protein modification; peptidyl-diphthamide biosynthesis.</text>
</comment>
<evidence type="ECO:0000256" key="5">
    <source>
        <dbReference type="ARBA" id="ARBA00038092"/>
    </source>
</evidence>
<evidence type="ECO:0000256" key="7">
    <source>
        <dbReference type="ARBA" id="ARBA00047551"/>
    </source>
</evidence>
<dbReference type="GO" id="GO:0032259">
    <property type="term" value="P:methylation"/>
    <property type="evidence" value="ECO:0007669"/>
    <property type="project" value="UniProtKB-KW"/>
</dbReference>
<dbReference type="PANTHER" id="PTHR46042">
    <property type="entry name" value="DIPHTHINE METHYLTRANSFERASE"/>
    <property type="match status" value="1"/>
</dbReference>
<dbReference type="SMART" id="SM00320">
    <property type="entry name" value="WD40"/>
    <property type="match status" value="3"/>
</dbReference>
<organism evidence="8 9">
    <name type="scientific">Drosophila hydei</name>
    <name type="common">Fruit fly</name>
    <dbReference type="NCBI Taxonomy" id="7224"/>
    <lineage>
        <taxon>Eukaryota</taxon>
        <taxon>Metazoa</taxon>
        <taxon>Ecdysozoa</taxon>
        <taxon>Arthropoda</taxon>
        <taxon>Hexapoda</taxon>
        <taxon>Insecta</taxon>
        <taxon>Pterygota</taxon>
        <taxon>Neoptera</taxon>
        <taxon>Endopterygota</taxon>
        <taxon>Diptera</taxon>
        <taxon>Brachycera</taxon>
        <taxon>Muscomorpha</taxon>
        <taxon>Ephydroidea</taxon>
        <taxon>Drosophilidae</taxon>
        <taxon>Drosophila</taxon>
    </lineage>
</organism>
<evidence type="ECO:0000256" key="6">
    <source>
        <dbReference type="ARBA" id="ARBA00039131"/>
    </source>
</evidence>
<evidence type="ECO:0000313" key="9">
    <source>
        <dbReference type="RefSeq" id="XP_023167772.2"/>
    </source>
</evidence>
<evidence type="ECO:0000256" key="1">
    <source>
        <dbReference type="ARBA" id="ARBA00005156"/>
    </source>
</evidence>
<dbReference type="InterPro" id="IPR015943">
    <property type="entry name" value="WD40/YVTN_repeat-like_dom_sf"/>
</dbReference>
<keyword evidence="8" id="KW-1185">Reference proteome</keyword>
<dbReference type="AlphaFoldDB" id="A0A6J1LM94"/>
<dbReference type="EC" id="3.1.1.97" evidence="6"/>
<keyword evidence="4" id="KW-0378">Hydrolase</keyword>
<dbReference type="Pfam" id="PF00400">
    <property type="entry name" value="WD40"/>
    <property type="match status" value="1"/>
</dbReference>
<dbReference type="GeneID" id="111597355"/>
<keyword evidence="3" id="KW-0677">Repeat</keyword>
<keyword evidence="2" id="KW-0853">WD repeat</keyword>
<dbReference type="Gene3D" id="2.130.10.10">
    <property type="entry name" value="YVTN repeat-like/Quinoprotein amine dehydrogenase"/>
    <property type="match status" value="1"/>
</dbReference>
<protein>
    <recommendedName>
        <fullName evidence="6">methylated diphthine methylhydrolase</fullName>
        <ecNumber evidence="6">3.1.1.97</ecNumber>
    </recommendedName>
</protein>
<evidence type="ECO:0000313" key="8">
    <source>
        <dbReference type="Proteomes" id="UP000504633"/>
    </source>
</evidence>
<accession>A0A6J1LM94</accession>
<dbReference type="OrthoDB" id="1930760at2759"/>
<evidence type="ECO:0000256" key="3">
    <source>
        <dbReference type="ARBA" id="ARBA00022737"/>
    </source>
</evidence>
<dbReference type="InterPro" id="IPR001680">
    <property type="entry name" value="WD40_rpt"/>
</dbReference>
<dbReference type="KEGG" id="dhe:111597355"/>
<sequence>MQFTTLHNVDTEYSADSVEWCTQDEKHDKYFACGTYQLVEAEENSAAPASAEVQRPRKGRIYLFAFDRENGTLKQLQCIETAAILDMKWLPAWSCNTGPLLATVNALGDVGIYELLDSERRLQQRAQLALEETPLNVSKALALSLDWKYFDDVGAGAVQLLVSDSLGNIHQLQYTAQDELKKLHTWHAHEFEAWTCAFDRWNPQRVFSGGDDSLLHAYDLRTGTEEQSQRIWTNRAHGAGVTCLLSHPKNEHQLLTGSYDELLRVFDTRAMKRSLTELNLNGGIWRLKPHPQRTDIILTACMYKNFSVVHLKEGALSLLGSYEEHSSICYGADWAPNIDKSELSDDHSHSLHMATCSFYDHKLCVSKVDTKFES</sequence>
<dbReference type="PANTHER" id="PTHR46042:SF1">
    <property type="entry name" value="DIPHTHINE METHYLTRANSFERASE"/>
    <property type="match status" value="1"/>
</dbReference>
<dbReference type="OMA" id="LDMKWLP"/>
<gene>
    <name evidence="9" type="primary">LOC111597355</name>
</gene>
<name>A0A6J1LM94_DROHY</name>
<comment type="catalytic activity">
    <reaction evidence="7">
        <text>diphthine methyl ester-[translation elongation factor 2] + H2O = diphthine-[translation elongation factor 2] + methanol + H(+)</text>
        <dbReference type="Rhea" id="RHEA:42656"/>
        <dbReference type="Rhea" id="RHEA-COMP:10172"/>
        <dbReference type="Rhea" id="RHEA-COMP:10173"/>
        <dbReference type="ChEBI" id="CHEBI:15377"/>
        <dbReference type="ChEBI" id="CHEBI:15378"/>
        <dbReference type="ChEBI" id="CHEBI:17790"/>
        <dbReference type="ChEBI" id="CHEBI:79005"/>
        <dbReference type="ChEBI" id="CHEBI:82696"/>
        <dbReference type="EC" id="3.1.1.97"/>
    </reaction>
</comment>
<dbReference type="GO" id="GO:0008168">
    <property type="term" value="F:methyltransferase activity"/>
    <property type="evidence" value="ECO:0007669"/>
    <property type="project" value="UniProtKB-KW"/>
</dbReference>
<dbReference type="RefSeq" id="XP_023167772.2">
    <property type="nucleotide sequence ID" value="XM_023312004.2"/>
</dbReference>
<dbReference type="SUPFAM" id="SSF50978">
    <property type="entry name" value="WD40 repeat-like"/>
    <property type="match status" value="1"/>
</dbReference>
<dbReference type="GO" id="GO:0005737">
    <property type="term" value="C:cytoplasm"/>
    <property type="evidence" value="ECO:0007669"/>
    <property type="project" value="TreeGrafter"/>
</dbReference>
<dbReference type="GO" id="GO:0017183">
    <property type="term" value="P:protein histidyl modification to diphthamide"/>
    <property type="evidence" value="ECO:0007669"/>
    <property type="project" value="TreeGrafter"/>
</dbReference>
<dbReference type="InterPro" id="IPR052415">
    <property type="entry name" value="Diphthine_MTase"/>
</dbReference>
<keyword evidence="9" id="KW-0808">Transferase</keyword>